<protein>
    <submittedName>
        <fullName evidence="1">(apollo) hypothetical protein</fullName>
    </submittedName>
</protein>
<organism evidence="1 2">
    <name type="scientific">Parnassius apollo</name>
    <name type="common">Apollo butterfly</name>
    <name type="synonym">Papilio apollo</name>
    <dbReference type="NCBI Taxonomy" id="110799"/>
    <lineage>
        <taxon>Eukaryota</taxon>
        <taxon>Metazoa</taxon>
        <taxon>Ecdysozoa</taxon>
        <taxon>Arthropoda</taxon>
        <taxon>Hexapoda</taxon>
        <taxon>Insecta</taxon>
        <taxon>Pterygota</taxon>
        <taxon>Neoptera</taxon>
        <taxon>Endopterygota</taxon>
        <taxon>Lepidoptera</taxon>
        <taxon>Glossata</taxon>
        <taxon>Ditrysia</taxon>
        <taxon>Papilionoidea</taxon>
        <taxon>Papilionidae</taxon>
        <taxon>Parnassiinae</taxon>
        <taxon>Parnassini</taxon>
        <taxon>Parnassius</taxon>
        <taxon>Parnassius</taxon>
    </lineage>
</organism>
<keyword evidence="2" id="KW-1185">Reference proteome</keyword>
<dbReference type="Proteomes" id="UP000691718">
    <property type="component" value="Unassembled WGS sequence"/>
</dbReference>
<dbReference type="AlphaFoldDB" id="A0A8S3XLZ0"/>
<reference evidence="1" key="1">
    <citation type="submission" date="2021-04" db="EMBL/GenBank/DDBJ databases">
        <authorList>
            <person name="Tunstrom K."/>
        </authorList>
    </citation>
    <scope>NUCLEOTIDE SEQUENCE</scope>
</reference>
<accession>A0A8S3XLZ0</accession>
<comment type="caution">
    <text evidence="1">The sequence shown here is derived from an EMBL/GenBank/DDBJ whole genome shotgun (WGS) entry which is preliminary data.</text>
</comment>
<dbReference type="OrthoDB" id="7481090at2759"/>
<dbReference type="EMBL" id="CAJQZP010001146">
    <property type="protein sequence ID" value="CAG5022155.1"/>
    <property type="molecule type" value="Genomic_DNA"/>
</dbReference>
<proteinExistence type="predicted"/>
<sequence>MAKYRPLLAVRPTRWRLGAPTTSIPAWAHPKNKNKNLNINDDSSNESIEADPVISGTPGATDISVTENETIMKMITEISNHDTSQNRSGNAFMTTDQIINTSEVASQTFSDKGVMTTTQIPNTSEVASQTVSDKGVMTTTQIPNTSEIVKSVNNTR</sequence>
<gene>
    <name evidence="1" type="ORF">PAPOLLO_LOCUS17703</name>
</gene>
<evidence type="ECO:0000313" key="1">
    <source>
        <dbReference type="EMBL" id="CAG5022155.1"/>
    </source>
</evidence>
<name>A0A8S3XLZ0_PARAO</name>
<evidence type="ECO:0000313" key="2">
    <source>
        <dbReference type="Proteomes" id="UP000691718"/>
    </source>
</evidence>